<dbReference type="Pfam" id="PF00874">
    <property type="entry name" value="PRD"/>
    <property type="match status" value="2"/>
</dbReference>
<sequence length="290" mass="33191">MVTLKDPKVVQILNNNVVSAVASDGMEVILTGKGLGFAVRTGSEVDLNKVEKVFCLQAGDAVSERLKTLIESLPLSIVQMTSDIIERAKETLSTDFNDSLFIALADHLDCAVKRAEQGIEIKNPLDWEVKNYYKREYQFACEMIEHILVRYNTLLPKNEACNVALHIINALDRQHISDVKEVTKIVFQIQNIVKYYFKIKVDEETTNYQRFITHLKFFAQRVHNKEVINNHDSEFVDIIHKKHTKTFACVGIIAEFMEKNYGHKMSDSEKLYLVIHIGNVVGENEFARDL</sequence>
<evidence type="ECO:0000256" key="1">
    <source>
        <dbReference type="ARBA" id="ARBA00022737"/>
    </source>
</evidence>
<name>A0ABS7YNN8_9VIBR</name>
<protein>
    <submittedName>
        <fullName evidence="3">PRD domain-containing protein</fullName>
    </submittedName>
</protein>
<dbReference type="Proteomes" id="UP001199044">
    <property type="component" value="Unassembled WGS sequence"/>
</dbReference>
<keyword evidence="1" id="KW-0677">Repeat</keyword>
<dbReference type="Gene3D" id="2.30.24.10">
    <property type="entry name" value="CAT RNA-binding domain"/>
    <property type="match status" value="1"/>
</dbReference>
<dbReference type="PANTHER" id="PTHR30185">
    <property type="entry name" value="CRYPTIC BETA-GLUCOSIDE BGL OPERON ANTITERMINATOR"/>
    <property type="match status" value="1"/>
</dbReference>
<dbReference type="SUPFAM" id="SSF50151">
    <property type="entry name" value="SacY-like RNA-binding domain"/>
    <property type="match status" value="1"/>
</dbReference>
<dbReference type="InterPro" id="IPR011608">
    <property type="entry name" value="PRD"/>
</dbReference>
<feature type="domain" description="PRD" evidence="2">
    <location>
        <begin position="178"/>
        <end position="287"/>
    </location>
</feature>
<gene>
    <name evidence="3" type="ORF">LDJ79_14320</name>
</gene>
<comment type="caution">
    <text evidence="3">The sequence shown here is derived from an EMBL/GenBank/DDBJ whole genome shotgun (WGS) entry which is preliminary data.</text>
</comment>
<organism evidence="3 4">
    <name type="scientific">Vibrio tritonius</name>
    <dbReference type="NCBI Taxonomy" id="1435069"/>
    <lineage>
        <taxon>Bacteria</taxon>
        <taxon>Pseudomonadati</taxon>
        <taxon>Pseudomonadota</taxon>
        <taxon>Gammaproteobacteria</taxon>
        <taxon>Vibrionales</taxon>
        <taxon>Vibrionaceae</taxon>
        <taxon>Vibrio</taxon>
    </lineage>
</organism>
<dbReference type="Gene3D" id="1.10.1790.10">
    <property type="entry name" value="PRD domain"/>
    <property type="match status" value="2"/>
</dbReference>
<dbReference type="EMBL" id="JAIWIU010000101">
    <property type="protein sequence ID" value="MCA2017295.1"/>
    <property type="molecule type" value="Genomic_DNA"/>
</dbReference>
<reference evidence="4" key="1">
    <citation type="submission" date="2023-07" db="EMBL/GenBank/DDBJ databases">
        <title>Molecular identification of indigenous halophilic bacteria isolated from red sea cost, biodegradation of synthetic dyes and assessment of degraded metabolite toxicity.</title>
        <authorList>
            <person name="Chaieb K."/>
            <person name="Altayb H.N."/>
        </authorList>
    </citation>
    <scope>NUCLEOTIDE SEQUENCE [LARGE SCALE GENOMIC DNA]</scope>
    <source>
        <strain evidence="4">K20</strain>
    </source>
</reference>
<dbReference type="PANTHER" id="PTHR30185:SF15">
    <property type="entry name" value="CRYPTIC BETA-GLUCOSIDE BGL OPERON ANTITERMINATOR"/>
    <property type="match status" value="1"/>
</dbReference>
<dbReference type="InterPro" id="IPR004341">
    <property type="entry name" value="CAT_RNA-bd_dom"/>
</dbReference>
<accession>A0ABS7YNN8</accession>
<evidence type="ECO:0000313" key="4">
    <source>
        <dbReference type="Proteomes" id="UP001199044"/>
    </source>
</evidence>
<keyword evidence="4" id="KW-1185">Reference proteome</keyword>
<dbReference type="SUPFAM" id="SSF63520">
    <property type="entry name" value="PTS-regulatory domain, PRD"/>
    <property type="match status" value="2"/>
</dbReference>
<dbReference type="NCBIfam" id="NF046042">
    <property type="entry name" value="LicT"/>
    <property type="match status" value="1"/>
</dbReference>
<dbReference type="InterPro" id="IPR036650">
    <property type="entry name" value="CAT_RNA-bd_dom_sf"/>
</dbReference>
<dbReference type="InterPro" id="IPR050661">
    <property type="entry name" value="BglG_antiterminators"/>
</dbReference>
<evidence type="ECO:0000313" key="3">
    <source>
        <dbReference type="EMBL" id="MCA2017295.1"/>
    </source>
</evidence>
<feature type="domain" description="PRD" evidence="2">
    <location>
        <begin position="72"/>
        <end position="177"/>
    </location>
</feature>
<dbReference type="InterPro" id="IPR036634">
    <property type="entry name" value="PRD_sf"/>
</dbReference>
<evidence type="ECO:0000259" key="2">
    <source>
        <dbReference type="PROSITE" id="PS51372"/>
    </source>
</evidence>
<proteinExistence type="predicted"/>
<dbReference type="PROSITE" id="PS51372">
    <property type="entry name" value="PRD_2"/>
    <property type="match status" value="2"/>
</dbReference>
<dbReference type="Pfam" id="PF03123">
    <property type="entry name" value="CAT_RBD"/>
    <property type="match status" value="1"/>
</dbReference>
<dbReference type="SMART" id="SM01061">
    <property type="entry name" value="CAT_RBD"/>
    <property type="match status" value="1"/>
</dbReference>
<dbReference type="RefSeq" id="WP_225251046.1">
    <property type="nucleotide sequence ID" value="NZ_JAIWIU010000101.1"/>
</dbReference>